<gene>
    <name evidence="1" type="primary">RvY_02484-1</name>
    <name evidence="1" type="synonym">RvY_02484.1</name>
    <name evidence="1" type="ORF">RvY_02484</name>
</gene>
<sequence>MDQLLFANYVKAEVFPAITEPLNVLFVDGHFSHVNCLLLVKEEMARLFSVAKRLGWWAGAPNVTKDNLCSHLVKLRFRKEGCEERFAFNAGECLTSGLKKCGLFPFSSEIIRATVKAHHDPAKVSRGLLVEQKKKEDQAKLFQVLTEYYGYQSDEDMKKAEESILLIAKGITPGMLAANALQKRLRREAPVKQRSVKNRHLNLEAGKMVSDDEFIRALEKEEAAKAAKKKVDDVGRLAKNSGCEESRDSVTCVVLPPHTAVWTDLCPKFSLDGLMSFPS</sequence>
<organism evidence="1 2">
    <name type="scientific">Ramazzottius varieornatus</name>
    <name type="common">Water bear</name>
    <name type="synonym">Tardigrade</name>
    <dbReference type="NCBI Taxonomy" id="947166"/>
    <lineage>
        <taxon>Eukaryota</taxon>
        <taxon>Metazoa</taxon>
        <taxon>Ecdysozoa</taxon>
        <taxon>Tardigrada</taxon>
        <taxon>Eutardigrada</taxon>
        <taxon>Parachela</taxon>
        <taxon>Hypsibioidea</taxon>
        <taxon>Ramazzottiidae</taxon>
        <taxon>Ramazzottius</taxon>
    </lineage>
</organism>
<protein>
    <recommendedName>
        <fullName evidence="3">DDE-1 domain-containing protein</fullName>
    </recommendedName>
</protein>
<reference evidence="1 2" key="1">
    <citation type="journal article" date="2016" name="Nat. Commun.">
        <title>Extremotolerant tardigrade genome and improved radiotolerance of human cultured cells by tardigrade-unique protein.</title>
        <authorList>
            <person name="Hashimoto T."/>
            <person name="Horikawa D.D."/>
            <person name="Saito Y."/>
            <person name="Kuwahara H."/>
            <person name="Kozuka-Hata H."/>
            <person name="Shin-I T."/>
            <person name="Minakuchi Y."/>
            <person name="Ohishi K."/>
            <person name="Motoyama A."/>
            <person name="Aizu T."/>
            <person name="Enomoto A."/>
            <person name="Kondo K."/>
            <person name="Tanaka S."/>
            <person name="Hara Y."/>
            <person name="Koshikawa S."/>
            <person name="Sagara H."/>
            <person name="Miura T."/>
            <person name="Yokobori S."/>
            <person name="Miyagawa K."/>
            <person name="Suzuki Y."/>
            <person name="Kubo T."/>
            <person name="Oyama M."/>
            <person name="Kohara Y."/>
            <person name="Fujiyama A."/>
            <person name="Arakawa K."/>
            <person name="Katayama T."/>
            <person name="Toyoda A."/>
            <person name="Kunieda T."/>
        </authorList>
    </citation>
    <scope>NUCLEOTIDE SEQUENCE [LARGE SCALE GENOMIC DNA]</scope>
    <source>
        <strain evidence="1 2">YOKOZUNA-1</strain>
    </source>
</reference>
<keyword evidence="2" id="KW-1185">Reference proteome</keyword>
<proteinExistence type="predicted"/>
<comment type="caution">
    <text evidence="1">The sequence shown here is derived from an EMBL/GenBank/DDBJ whole genome shotgun (WGS) entry which is preliminary data.</text>
</comment>
<evidence type="ECO:0000313" key="1">
    <source>
        <dbReference type="EMBL" id="GAU90002.1"/>
    </source>
</evidence>
<dbReference type="EMBL" id="BDGG01000001">
    <property type="protein sequence ID" value="GAU90002.1"/>
    <property type="molecule type" value="Genomic_DNA"/>
</dbReference>
<dbReference type="Proteomes" id="UP000186922">
    <property type="component" value="Unassembled WGS sequence"/>
</dbReference>
<evidence type="ECO:0008006" key="3">
    <source>
        <dbReference type="Google" id="ProtNLM"/>
    </source>
</evidence>
<accession>A0A1D1UQP6</accession>
<dbReference type="AlphaFoldDB" id="A0A1D1UQP6"/>
<name>A0A1D1UQP6_RAMVA</name>
<evidence type="ECO:0000313" key="2">
    <source>
        <dbReference type="Proteomes" id="UP000186922"/>
    </source>
</evidence>